<dbReference type="RefSeq" id="WP_012175637.1">
    <property type="nucleotide sequence ID" value="NC_009943.1"/>
</dbReference>
<dbReference type="GO" id="GO:0006354">
    <property type="term" value="P:DNA-templated transcription elongation"/>
    <property type="evidence" value="ECO:0007669"/>
    <property type="project" value="TreeGrafter"/>
</dbReference>
<keyword evidence="13" id="KW-1185">Reference proteome</keyword>
<dbReference type="eggNOG" id="COG0782">
    <property type="taxonomic scope" value="Bacteria"/>
</dbReference>
<dbReference type="HAMAP" id="MF_00105">
    <property type="entry name" value="GreA_GreB"/>
    <property type="match status" value="1"/>
</dbReference>
<evidence type="ECO:0000256" key="9">
    <source>
        <dbReference type="RuleBase" id="RU000556"/>
    </source>
</evidence>
<comment type="function">
    <text evidence="6 8 9">Necessary for efficient RNA polymerase transcription elongation past template-encoded arresting sites. The arresting sites in DNA have the property of trapping a certain fraction of elongating RNA polymerases that pass through, resulting in locked ternary complexes. Cleavage of the nascent transcript by cleavage factors such as GreA or GreB allows the resumption of elongation from the new 3'terminus. GreA releases sequences of 2 to 3 nucleotides.</text>
</comment>
<dbReference type="InterPro" id="IPR022691">
    <property type="entry name" value="Tscrpt_elong_fac_GreA/B_N"/>
</dbReference>
<feature type="domain" description="Transcription elongation factor GreA/GreB C-terminal" evidence="10">
    <location>
        <begin position="90"/>
        <end position="163"/>
    </location>
</feature>
<dbReference type="NCBIfam" id="NF001261">
    <property type="entry name" value="PRK00226.1-2"/>
    <property type="match status" value="1"/>
</dbReference>
<keyword evidence="12" id="KW-0251">Elongation factor</keyword>
<dbReference type="PIRSF" id="PIRSF006092">
    <property type="entry name" value="GreA_GreB"/>
    <property type="match status" value="1"/>
</dbReference>
<protein>
    <recommendedName>
        <fullName evidence="2 8">Transcription elongation factor GreA</fullName>
    </recommendedName>
    <alternativeName>
        <fullName evidence="7 8">Transcript cleavage factor GreA</fullName>
    </alternativeName>
</protein>
<dbReference type="InterPro" id="IPR018151">
    <property type="entry name" value="TF_GreA/GreB_CS"/>
</dbReference>
<keyword evidence="3 8" id="KW-0805">Transcription regulation</keyword>
<dbReference type="AlphaFoldDB" id="A8ZUJ3"/>
<dbReference type="PROSITE" id="PS00830">
    <property type="entry name" value="GREAB_2"/>
    <property type="match status" value="1"/>
</dbReference>
<evidence type="ECO:0000313" key="13">
    <source>
        <dbReference type="Proteomes" id="UP000008561"/>
    </source>
</evidence>
<evidence type="ECO:0000256" key="6">
    <source>
        <dbReference type="ARBA" id="ARBA00024916"/>
    </source>
</evidence>
<dbReference type="GO" id="GO:0003746">
    <property type="term" value="F:translation elongation factor activity"/>
    <property type="evidence" value="ECO:0007669"/>
    <property type="project" value="UniProtKB-KW"/>
</dbReference>
<dbReference type="Gene3D" id="1.10.287.180">
    <property type="entry name" value="Transcription elongation factor, GreA/GreB, N-terminal domain"/>
    <property type="match status" value="1"/>
</dbReference>
<dbReference type="SUPFAM" id="SSF46557">
    <property type="entry name" value="GreA transcript cleavage protein, N-terminal domain"/>
    <property type="match status" value="1"/>
</dbReference>
<feature type="domain" description="Transcription elongation factor GreA/GreB N-terminal" evidence="11">
    <location>
        <begin position="13"/>
        <end position="83"/>
    </location>
</feature>
<dbReference type="InterPro" id="IPR006359">
    <property type="entry name" value="Tscrpt_elong_fac_GreA"/>
</dbReference>
<dbReference type="EMBL" id="CP000859">
    <property type="protein sequence ID" value="ABW68025.1"/>
    <property type="molecule type" value="Genomic_DNA"/>
</dbReference>
<dbReference type="InterPro" id="IPR023459">
    <property type="entry name" value="Tscrpt_elong_fac_GreA/B_fam"/>
</dbReference>
<comment type="similarity">
    <text evidence="1 8 9">Belongs to the GreA/GreB family.</text>
</comment>
<evidence type="ECO:0000313" key="12">
    <source>
        <dbReference type="EMBL" id="ABW68025.1"/>
    </source>
</evidence>
<dbReference type="NCBIfam" id="TIGR01462">
    <property type="entry name" value="greA"/>
    <property type="match status" value="1"/>
</dbReference>
<proteinExistence type="inferred from homology"/>
<keyword evidence="5 8" id="KW-0804">Transcription</keyword>
<dbReference type="PANTHER" id="PTHR30437">
    <property type="entry name" value="TRANSCRIPTION ELONGATION FACTOR GREA"/>
    <property type="match status" value="1"/>
</dbReference>
<dbReference type="NCBIfam" id="NF001263">
    <property type="entry name" value="PRK00226.1-4"/>
    <property type="match status" value="1"/>
</dbReference>
<dbReference type="Pfam" id="PF03449">
    <property type="entry name" value="GreA_GreB_N"/>
    <property type="match status" value="1"/>
</dbReference>
<dbReference type="InterPro" id="IPR036953">
    <property type="entry name" value="GreA/GreB_C_sf"/>
</dbReference>
<gene>
    <name evidence="8" type="primary">greA</name>
    <name evidence="12" type="ordered locus">Dole_2221</name>
</gene>
<keyword evidence="4 8" id="KW-0238">DNA-binding</keyword>
<evidence type="ECO:0000259" key="10">
    <source>
        <dbReference type="Pfam" id="PF01272"/>
    </source>
</evidence>
<accession>A8ZUJ3</accession>
<evidence type="ECO:0000256" key="1">
    <source>
        <dbReference type="ARBA" id="ARBA00008213"/>
    </source>
</evidence>
<dbReference type="InterPro" id="IPR001437">
    <property type="entry name" value="Tscrpt_elong_fac_GreA/B_C"/>
</dbReference>
<dbReference type="Proteomes" id="UP000008561">
    <property type="component" value="Chromosome"/>
</dbReference>
<dbReference type="NCBIfam" id="NF001264">
    <property type="entry name" value="PRK00226.1-5"/>
    <property type="match status" value="1"/>
</dbReference>
<dbReference type="KEGG" id="dol:Dole_2221"/>
<dbReference type="STRING" id="96561.Dole_2221"/>
<dbReference type="OrthoDB" id="9808774at2"/>
<organism evidence="12 13">
    <name type="scientific">Desulfosudis oleivorans (strain DSM 6200 / JCM 39069 / Hxd3)</name>
    <name type="common">Desulfococcus oleovorans</name>
    <dbReference type="NCBI Taxonomy" id="96561"/>
    <lineage>
        <taxon>Bacteria</taxon>
        <taxon>Pseudomonadati</taxon>
        <taxon>Thermodesulfobacteriota</taxon>
        <taxon>Desulfobacteria</taxon>
        <taxon>Desulfobacterales</taxon>
        <taxon>Desulfosudaceae</taxon>
        <taxon>Desulfosudis</taxon>
    </lineage>
</organism>
<name>A8ZUJ3_DESOH</name>
<evidence type="ECO:0000256" key="7">
    <source>
        <dbReference type="ARBA" id="ARBA00030776"/>
    </source>
</evidence>
<dbReference type="FunFam" id="1.10.287.180:FF:000001">
    <property type="entry name" value="Transcription elongation factor GreA"/>
    <property type="match status" value="1"/>
</dbReference>
<dbReference type="PANTHER" id="PTHR30437:SF4">
    <property type="entry name" value="TRANSCRIPTION ELONGATION FACTOR GREA"/>
    <property type="match status" value="1"/>
</dbReference>
<sequence length="164" mass="17987">MHLFAEAVVVETIPITRQGYEKLNQELSRLKAVERPANIRAIEEARAHGDLSENAEFHAAKEKQGFIEGRINDLEHKLASANIIDPSTLTKDRAVFGCTIRLESIDTGDEVEYQLVGPDESNIDNGLISVTSPLGKAILGKVPGDEVVLQAPGGKRSYELIEIR</sequence>
<evidence type="ECO:0000256" key="2">
    <source>
        <dbReference type="ARBA" id="ARBA00013729"/>
    </source>
</evidence>
<dbReference type="GO" id="GO:0003677">
    <property type="term" value="F:DNA binding"/>
    <property type="evidence" value="ECO:0007669"/>
    <property type="project" value="UniProtKB-UniRule"/>
</dbReference>
<dbReference type="GO" id="GO:0070063">
    <property type="term" value="F:RNA polymerase binding"/>
    <property type="evidence" value="ECO:0007669"/>
    <property type="project" value="InterPro"/>
</dbReference>
<reference evidence="12 13" key="1">
    <citation type="submission" date="2007-10" db="EMBL/GenBank/DDBJ databases">
        <title>Complete sequence of Desulfococcus oleovorans Hxd3.</title>
        <authorList>
            <consortium name="US DOE Joint Genome Institute"/>
            <person name="Copeland A."/>
            <person name="Lucas S."/>
            <person name="Lapidus A."/>
            <person name="Barry K."/>
            <person name="Glavina del Rio T."/>
            <person name="Dalin E."/>
            <person name="Tice H."/>
            <person name="Pitluck S."/>
            <person name="Kiss H."/>
            <person name="Brettin T."/>
            <person name="Bruce D."/>
            <person name="Detter J.C."/>
            <person name="Han C."/>
            <person name="Schmutz J."/>
            <person name="Larimer F."/>
            <person name="Land M."/>
            <person name="Hauser L."/>
            <person name="Kyrpides N."/>
            <person name="Kim E."/>
            <person name="Wawrik B."/>
            <person name="Richardson P."/>
        </authorList>
    </citation>
    <scope>NUCLEOTIDE SEQUENCE [LARGE SCALE GENOMIC DNA]</scope>
    <source>
        <strain evidence="13">DSM 6200 / JCM 39069 / Hxd3</strain>
    </source>
</reference>
<dbReference type="HOGENOM" id="CLU_101379_2_0_7"/>
<dbReference type="FunFam" id="3.10.50.30:FF:000001">
    <property type="entry name" value="Transcription elongation factor GreA"/>
    <property type="match status" value="1"/>
</dbReference>
<dbReference type="SUPFAM" id="SSF54534">
    <property type="entry name" value="FKBP-like"/>
    <property type="match status" value="1"/>
</dbReference>
<dbReference type="InterPro" id="IPR028624">
    <property type="entry name" value="Tscrpt_elong_fac_GreA/B"/>
</dbReference>
<dbReference type="InterPro" id="IPR036805">
    <property type="entry name" value="Tscrpt_elong_fac_GreA/B_N_sf"/>
</dbReference>
<keyword evidence="12" id="KW-0648">Protein biosynthesis</keyword>
<evidence type="ECO:0000256" key="8">
    <source>
        <dbReference type="HAMAP-Rule" id="MF_00105"/>
    </source>
</evidence>
<evidence type="ECO:0000259" key="11">
    <source>
        <dbReference type="Pfam" id="PF03449"/>
    </source>
</evidence>
<dbReference type="Gene3D" id="3.10.50.30">
    <property type="entry name" value="Transcription elongation factor, GreA/GreB, C-terminal domain"/>
    <property type="match status" value="1"/>
</dbReference>
<dbReference type="Pfam" id="PF01272">
    <property type="entry name" value="GreA_GreB"/>
    <property type="match status" value="1"/>
</dbReference>
<evidence type="ECO:0000256" key="4">
    <source>
        <dbReference type="ARBA" id="ARBA00023125"/>
    </source>
</evidence>
<dbReference type="GO" id="GO:0032784">
    <property type="term" value="P:regulation of DNA-templated transcription elongation"/>
    <property type="evidence" value="ECO:0007669"/>
    <property type="project" value="UniProtKB-UniRule"/>
</dbReference>
<evidence type="ECO:0000256" key="3">
    <source>
        <dbReference type="ARBA" id="ARBA00023015"/>
    </source>
</evidence>
<evidence type="ECO:0000256" key="5">
    <source>
        <dbReference type="ARBA" id="ARBA00023163"/>
    </source>
</evidence>